<dbReference type="RefSeq" id="WP_268006710.1">
    <property type="nucleotide sequence ID" value="NZ_BSUT01000001.1"/>
</dbReference>
<dbReference type="Proteomes" id="UP001164761">
    <property type="component" value="Chromosome"/>
</dbReference>
<gene>
    <name evidence="1" type="ORF">NZD89_05250</name>
</gene>
<keyword evidence="2" id="KW-1185">Reference proteome</keyword>
<sequence>MELTVQSVQLTQLNGQNAYNVFLFGTDESGQSWNVNLVSTTNYQVGDVYIGSLTKSTPTQ</sequence>
<reference evidence="1" key="1">
    <citation type="submission" date="2022-08" db="EMBL/GenBank/DDBJ databases">
        <title>Alicyclobacillus fastidiosus DSM 17978, complete genome.</title>
        <authorList>
            <person name="Wang Q."/>
            <person name="Cai R."/>
            <person name="Wang Z."/>
        </authorList>
    </citation>
    <scope>NUCLEOTIDE SEQUENCE</scope>
    <source>
        <strain evidence="1">DSM 17978</strain>
    </source>
</reference>
<protein>
    <submittedName>
        <fullName evidence="1">Uncharacterized protein</fullName>
    </submittedName>
</protein>
<evidence type="ECO:0000313" key="2">
    <source>
        <dbReference type="Proteomes" id="UP001164761"/>
    </source>
</evidence>
<evidence type="ECO:0000313" key="1">
    <source>
        <dbReference type="EMBL" id="WAH42836.1"/>
    </source>
</evidence>
<accession>A0ABY6ZL39</accession>
<name>A0ABY6ZL39_9BACL</name>
<proteinExistence type="predicted"/>
<organism evidence="1 2">
    <name type="scientific">Alicyclobacillus fastidiosus</name>
    <dbReference type="NCBI Taxonomy" id="392011"/>
    <lineage>
        <taxon>Bacteria</taxon>
        <taxon>Bacillati</taxon>
        <taxon>Bacillota</taxon>
        <taxon>Bacilli</taxon>
        <taxon>Bacillales</taxon>
        <taxon>Alicyclobacillaceae</taxon>
        <taxon>Alicyclobacillus</taxon>
    </lineage>
</organism>
<dbReference type="EMBL" id="CP104067">
    <property type="protein sequence ID" value="WAH42836.1"/>
    <property type="molecule type" value="Genomic_DNA"/>
</dbReference>